<dbReference type="SUPFAM" id="SSF54236">
    <property type="entry name" value="Ubiquitin-like"/>
    <property type="match status" value="1"/>
</dbReference>
<dbReference type="FunFam" id="3.10.20.90:FF:000407">
    <property type="entry name" value="Small ubiquitin-related modifier 2 isoform A"/>
    <property type="match status" value="1"/>
</dbReference>
<accession>A0AAN9M5W2</accession>
<gene>
    <name evidence="2" type="ORF">VNO80_20546</name>
</gene>
<organism evidence="2 3">
    <name type="scientific">Phaseolus coccineus</name>
    <name type="common">Scarlet runner bean</name>
    <name type="synonym">Phaseolus multiflorus</name>
    <dbReference type="NCBI Taxonomy" id="3886"/>
    <lineage>
        <taxon>Eukaryota</taxon>
        <taxon>Viridiplantae</taxon>
        <taxon>Streptophyta</taxon>
        <taxon>Embryophyta</taxon>
        <taxon>Tracheophyta</taxon>
        <taxon>Spermatophyta</taxon>
        <taxon>Magnoliopsida</taxon>
        <taxon>eudicotyledons</taxon>
        <taxon>Gunneridae</taxon>
        <taxon>Pentapetalae</taxon>
        <taxon>rosids</taxon>
        <taxon>fabids</taxon>
        <taxon>Fabales</taxon>
        <taxon>Fabaceae</taxon>
        <taxon>Papilionoideae</taxon>
        <taxon>50 kb inversion clade</taxon>
        <taxon>NPAAA clade</taxon>
        <taxon>indigoferoid/millettioid clade</taxon>
        <taxon>Phaseoleae</taxon>
        <taxon>Phaseolus</taxon>
    </lineage>
</organism>
<dbReference type="Proteomes" id="UP001374584">
    <property type="component" value="Unassembled WGS sequence"/>
</dbReference>
<dbReference type="AlphaFoldDB" id="A0AAN9M5W2"/>
<dbReference type="Pfam" id="PF11976">
    <property type="entry name" value="Rad60-SLD"/>
    <property type="match status" value="1"/>
</dbReference>
<dbReference type="PANTHER" id="PTHR10562">
    <property type="entry name" value="SMALL UBIQUITIN-RELATED MODIFIER"/>
    <property type="match status" value="1"/>
</dbReference>
<name>A0AAN9M5W2_PHACN</name>
<feature type="domain" description="Ubiquitin-like" evidence="1">
    <location>
        <begin position="82"/>
        <end position="159"/>
    </location>
</feature>
<keyword evidence="3" id="KW-1185">Reference proteome</keyword>
<dbReference type="EMBL" id="JAYMYR010000008">
    <property type="protein sequence ID" value="KAK7346033.1"/>
    <property type="molecule type" value="Genomic_DNA"/>
</dbReference>
<evidence type="ECO:0000313" key="3">
    <source>
        <dbReference type="Proteomes" id="UP001374584"/>
    </source>
</evidence>
<dbReference type="InterPro" id="IPR000626">
    <property type="entry name" value="Ubiquitin-like_dom"/>
</dbReference>
<dbReference type="Gene3D" id="3.10.20.90">
    <property type="entry name" value="Phosphatidylinositol 3-kinase Catalytic Subunit, Chain A, domain 1"/>
    <property type="match status" value="1"/>
</dbReference>
<comment type="caution">
    <text evidence="2">The sequence shown here is derived from an EMBL/GenBank/DDBJ whole genome shotgun (WGS) entry which is preliminary data.</text>
</comment>
<reference evidence="2 3" key="1">
    <citation type="submission" date="2024-01" db="EMBL/GenBank/DDBJ databases">
        <title>The genomes of 5 underutilized Papilionoideae crops provide insights into root nodulation and disease resistanc.</title>
        <authorList>
            <person name="Jiang F."/>
        </authorList>
    </citation>
    <scope>NUCLEOTIDE SEQUENCE [LARGE SCALE GENOMIC DNA]</scope>
    <source>
        <strain evidence="2">JINMINGXINNONG_FW02</strain>
        <tissue evidence="2">Leaves</tissue>
    </source>
</reference>
<dbReference type="PROSITE" id="PS50053">
    <property type="entry name" value="UBIQUITIN_2"/>
    <property type="match status" value="1"/>
</dbReference>
<protein>
    <recommendedName>
        <fullName evidence="1">Ubiquitin-like domain-containing protein</fullName>
    </recommendedName>
</protein>
<dbReference type="InterPro" id="IPR022617">
    <property type="entry name" value="Rad60/SUMO-like_dom"/>
</dbReference>
<evidence type="ECO:0000313" key="2">
    <source>
        <dbReference type="EMBL" id="KAK7346033.1"/>
    </source>
</evidence>
<sequence length="183" mass="21002">MKTTESCHKDNQFQKVMQRETFCTALKPISEELCRWETETKTTCGETRKCSCSFSISFLLKKMATRGRPGKNSAVDETSKDIQINLLVTDQDGRHMYFKVSQELELTKVFKEFCERRNLELHTMHFSYDGTHIRGNQTPKLLNMEDGAEIFAARHQLGGGVTAICNVDVTNAMVFFVHLPHHH</sequence>
<dbReference type="InterPro" id="IPR029071">
    <property type="entry name" value="Ubiquitin-like_domsf"/>
</dbReference>
<proteinExistence type="predicted"/>
<evidence type="ECO:0000259" key="1">
    <source>
        <dbReference type="PROSITE" id="PS50053"/>
    </source>
</evidence>